<dbReference type="STRING" id="1267768.BV394_04735"/>
<dbReference type="RefSeq" id="WP_076979132.1">
    <property type="nucleotide sequence ID" value="NZ_CP019124.1"/>
</dbReference>
<dbReference type="InterPro" id="IPR037171">
    <property type="entry name" value="NagB/RpiA_transferase-like"/>
</dbReference>
<evidence type="ECO:0000256" key="1">
    <source>
        <dbReference type="ARBA" id="ARBA00022491"/>
    </source>
</evidence>
<dbReference type="SMART" id="SM01134">
    <property type="entry name" value="DeoRC"/>
    <property type="match status" value="1"/>
</dbReference>
<name>A0A1U7DGV7_9RHOB</name>
<keyword evidence="5" id="KW-1185">Reference proteome</keyword>
<dbReference type="InterPro" id="IPR050313">
    <property type="entry name" value="Carb_Metab_HTH_regulators"/>
</dbReference>
<organism evidence="4 5">
    <name type="scientific">Brevirhabdus pacifica</name>
    <dbReference type="NCBI Taxonomy" id="1267768"/>
    <lineage>
        <taxon>Bacteria</taxon>
        <taxon>Pseudomonadati</taxon>
        <taxon>Pseudomonadota</taxon>
        <taxon>Alphaproteobacteria</taxon>
        <taxon>Rhodobacterales</taxon>
        <taxon>Paracoccaceae</taxon>
        <taxon>Brevirhabdus</taxon>
    </lineage>
</organism>
<dbReference type="InterPro" id="IPR036390">
    <property type="entry name" value="WH_DNA-bd_sf"/>
</dbReference>
<dbReference type="Pfam" id="PF08220">
    <property type="entry name" value="HTH_DeoR"/>
    <property type="match status" value="1"/>
</dbReference>
<keyword evidence="1" id="KW-0678">Repressor</keyword>
<proteinExistence type="predicted"/>
<dbReference type="SMART" id="SM00420">
    <property type="entry name" value="HTH_DEOR"/>
    <property type="match status" value="1"/>
</dbReference>
<sequence>MSQTLRHPEILDIARAEGKVTVEGLAERFGVTVQTIRRDLAELAEAGRLERVHGGAVLPSGVSNIGYEDRRVLNHPAKSAIARACAREIPDSASVFLNIGTSTEAVARELLDHRDLLVITNNMNVANILVSNPDCQVIVAAGTLRRSDGGLVGNLTIDTINQFKFDFAVIGCSALDAEGDLLDFDVQEVHVSQTIIRQARRSFLVADHSKFQRSAPARIASLSEIDTFFTDRPLPRDLTGRCASWGTRLRIASEGRGSEDPATAPATGQRGEAARG</sequence>
<dbReference type="InterPro" id="IPR014036">
    <property type="entry name" value="DeoR-like_C"/>
</dbReference>
<dbReference type="PROSITE" id="PS51000">
    <property type="entry name" value="HTH_DEOR_2"/>
    <property type="match status" value="1"/>
</dbReference>
<dbReference type="Gene3D" id="3.40.50.1360">
    <property type="match status" value="1"/>
</dbReference>
<dbReference type="SUPFAM" id="SSF100950">
    <property type="entry name" value="NagB/RpiA/CoA transferase-like"/>
    <property type="match status" value="1"/>
</dbReference>
<accession>A0A1U7DGV7</accession>
<dbReference type="EMBL" id="CP019124">
    <property type="protein sequence ID" value="APX89108.1"/>
    <property type="molecule type" value="Genomic_DNA"/>
</dbReference>
<dbReference type="Proteomes" id="UP000187266">
    <property type="component" value="Chromosome"/>
</dbReference>
<dbReference type="SUPFAM" id="SSF46785">
    <property type="entry name" value="Winged helix' DNA-binding domain"/>
    <property type="match status" value="1"/>
</dbReference>
<keyword evidence="2" id="KW-0805">Transcription regulation</keyword>
<dbReference type="InterPro" id="IPR001034">
    <property type="entry name" value="DeoR_HTH"/>
</dbReference>
<evidence type="ECO:0000256" key="2">
    <source>
        <dbReference type="ARBA" id="ARBA00023015"/>
    </source>
</evidence>
<dbReference type="PRINTS" id="PR00037">
    <property type="entry name" value="HTHLACR"/>
</dbReference>
<dbReference type="PANTHER" id="PTHR30363">
    <property type="entry name" value="HTH-TYPE TRANSCRIPTIONAL REGULATOR SRLR-RELATED"/>
    <property type="match status" value="1"/>
</dbReference>
<dbReference type="AlphaFoldDB" id="A0A1U7DGV7"/>
<reference evidence="4 5" key="1">
    <citation type="submission" date="2017-01" db="EMBL/GenBank/DDBJ databases">
        <title>Genomic analysis of Xuhuaishuia manganoxidans DY6-4.</title>
        <authorList>
            <person name="Wang X."/>
        </authorList>
    </citation>
    <scope>NUCLEOTIDE SEQUENCE [LARGE SCALE GENOMIC DNA]</scope>
    <source>
        <strain evidence="4 5">DY6-4</strain>
    </source>
</reference>
<evidence type="ECO:0000256" key="3">
    <source>
        <dbReference type="ARBA" id="ARBA00023163"/>
    </source>
</evidence>
<dbReference type="Pfam" id="PF00455">
    <property type="entry name" value="DeoRC"/>
    <property type="match status" value="1"/>
</dbReference>
<evidence type="ECO:0000313" key="5">
    <source>
        <dbReference type="Proteomes" id="UP000187266"/>
    </source>
</evidence>
<dbReference type="PANTHER" id="PTHR30363:SF4">
    <property type="entry name" value="GLYCEROL-3-PHOSPHATE REGULON REPRESSOR"/>
    <property type="match status" value="1"/>
</dbReference>
<keyword evidence="3" id="KW-0804">Transcription</keyword>
<gene>
    <name evidence="4" type="ORF">BV394_04735</name>
</gene>
<accession>A0A2M9DEV4</accession>
<dbReference type="InterPro" id="IPR036388">
    <property type="entry name" value="WH-like_DNA-bd_sf"/>
</dbReference>
<dbReference type="GO" id="GO:0003700">
    <property type="term" value="F:DNA-binding transcription factor activity"/>
    <property type="evidence" value="ECO:0007669"/>
    <property type="project" value="InterPro"/>
</dbReference>
<dbReference type="Gene3D" id="1.10.10.10">
    <property type="entry name" value="Winged helix-like DNA-binding domain superfamily/Winged helix DNA-binding domain"/>
    <property type="match status" value="1"/>
</dbReference>
<dbReference type="OrthoDB" id="9814815at2"/>
<protein>
    <submittedName>
        <fullName evidence="4">DeoR family transcriptional regulator</fullName>
    </submittedName>
</protein>
<evidence type="ECO:0000313" key="4">
    <source>
        <dbReference type="EMBL" id="APX89108.1"/>
    </source>
</evidence>